<evidence type="ECO:0000256" key="5">
    <source>
        <dbReference type="ARBA" id="ARBA00013189"/>
    </source>
</evidence>
<dbReference type="EC" id="5.1.3.2" evidence="5 9"/>
<dbReference type="GO" id="GO:0006012">
    <property type="term" value="P:galactose metabolic process"/>
    <property type="evidence" value="ECO:0007669"/>
    <property type="project" value="UniProtKB-UniPathway"/>
</dbReference>
<dbReference type="InterPro" id="IPR036291">
    <property type="entry name" value="NAD(P)-bd_dom_sf"/>
</dbReference>
<organism evidence="11 12">
    <name type="scientific">Salegentibacter echinorum</name>
    <dbReference type="NCBI Taxonomy" id="1073325"/>
    <lineage>
        <taxon>Bacteria</taxon>
        <taxon>Pseudomonadati</taxon>
        <taxon>Bacteroidota</taxon>
        <taxon>Flavobacteriia</taxon>
        <taxon>Flavobacteriales</taxon>
        <taxon>Flavobacteriaceae</taxon>
        <taxon>Salegentibacter</taxon>
    </lineage>
</organism>
<accession>A0A1M5JLU7</accession>
<evidence type="ECO:0000256" key="1">
    <source>
        <dbReference type="ARBA" id="ARBA00000083"/>
    </source>
</evidence>
<dbReference type="GO" id="GO:0003978">
    <property type="term" value="F:UDP-glucose 4-epimerase activity"/>
    <property type="evidence" value="ECO:0007669"/>
    <property type="project" value="UniProtKB-UniRule"/>
</dbReference>
<evidence type="ECO:0000256" key="3">
    <source>
        <dbReference type="ARBA" id="ARBA00004947"/>
    </source>
</evidence>
<evidence type="ECO:0000256" key="2">
    <source>
        <dbReference type="ARBA" id="ARBA00001911"/>
    </source>
</evidence>
<evidence type="ECO:0000256" key="4">
    <source>
        <dbReference type="ARBA" id="ARBA00007637"/>
    </source>
</evidence>
<evidence type="ECO:0000313" key="11">
    <source>
        <dbReference type="EMBL" id="SHG41249.1"/>
    </source>
</evidence>
<dbReference type="UniPathway" id="UPA00214"/>
<dbReference type="NCBIfam" id="TIGR01179">
    <property type="entry name" value="galE"/>
    <property type="match status" value="1"/>
</dbReference>
<dbReference type="GO" id="GO:0005829">
    <property type="term" value="C:cytosol"/>
    <property type="evidence" value="ECO:0007669"/>
    <property type="project" value="TreeGrafter"/>
</dbReference>
<dbReference type="PRINTS" id="PR01713">
    <property type="entry name" value="NUCEPIMERASE"/>
</dbReference>
<name>A0A1M5JLU7_SALEC</name>
<comment type="pathway">
    <text evidence="3 9">Carbohydrate metabolism; galactose metabolism.</text>
</comment>
<evidence type="ECO:0000256" key="8">
    <source>
        <dbReference type="ARBA" id="ARBA00023235"/>
    </source>
</evidence>
<protein>
    <recommendedName>
        <fullName evidence="6 9">UDP-glucose 4-epimerase</fullName>
        <ecNumber evidence="5 9">5.1.3.2</ecNumber>
    </recommendedName>
</protein>
<keyword evidence="12" id="KW-1185">Reference proteome</keyword>
<evidence type="ECO:0000256" key="9">
    <source>
        <dbReference type="RuleBase" id="RU366046"/>
    </source>
</evidence>
<comment type="similarity">
    <text evidence="4 9">Belongs to the NAD(P)-dependent epimerase/dehydratase family.</text>
</comment>
<comment type="cofactor">
    <cofactor evidence="2 9">
        <name>NAD(+)</name>
        <dbReference type="ChEBI" id="CHEBI:57540"/>
    </cofactor>
</comment>
<keyword evidence="8 9" id="KW-0413">Isomerase</keyword>
<proteinExistence type="inferred from homology"/>
<dbReference type="Pfam" id="PF16363">
    <property type="entry name" value="GDP_Man_Dehyd"/>
    <property type="match status" value="1"/>
</dbReference>
<dbReference type="Gene3D" id="3.40.50.720">
    <property type="entry name" value="NAD(P)-binding Rossmann-like Domain"/>
    <property type="match status" value="1"/>
</dbReference>
<dbReference type="CDD" id="cd05247">
    <property type="entry name" value="UDP_G4E_1_SDR_e"/>
    <property type="match status" value="1"/>
</dbReference>
<feature type="domain" description="NAD(P)-binding" evidence="10">
    <location>
        <begin position="6"/>
        <end position="329"/>
    </location>
</feature>
<dbReference type="AlphaFoldDB" id="A0A1M5JLU7"/>
<dbReference type="OrthoDB" id="9801785at2"/>
<dbReference type="RefSeq" id="WP_072880721.1">
    <property type="nucleotide sequence ID" value="NZ_FQVT01000011.1"/>
</dbReference>
<evidence type="ECO:0000256" key="6">
    <source>
        <dbReference type="ARBA" id="ARBA00018569"/>
    </source>
</evidence>
<gene>
    <name evidence="11" type="ORF">SAMN05444483_11164</name>
</gene>
<dbReference type="STRING" id="1073325.SAMN05444483_11164"/>
<evidence type="ECO:0000259" key="10">
    <source>
        <dbReference type="Pfam" id="PF16363"/>
    </source>
</evidence>
<keyword evidence="7 9" id="KW-0520">NAD</keyword>
<comment type="subunit">
    <text evidence="9">Homodimer.</text>
</comment>
<comment type="catalytic activity">
    <reaction evidence="1 9">
        <text>UDP-alpha-D-glucose = UDP-alpha-D-galactose</text>
        <dbReference type="Rhea" id="RHEA:22168"/>
        <dbReference type="ChEBI" id="CHEBI:58885"/>
        <dbReference type="ChEBI" id="CHEBI:66914"/>
        <dbReference type="EC" id="5.1.3.2"/>
    </reaction>
</comment>
<sequence length="347" mass="38744">MSSKILVTGGLGFIGSHTVVALQEKGFEVVIIDNLSNSSLDVLAGITKITQKTPAFENIELRDKSQVKEFFEKYPEIDSVIHFAASKAVGESVENPLLYYENNLTTLTYLLQELQQKKQANFIFSSSCTVYGQADQLPITEDAPVKKAESPYGNTKQIGEEIIADTAKINKNFKAISLRYFNPIGAHPSAEIGELPIGTPQNLVPFITQTAIGKRKELSVFGDDYPTEDGTCIRDYIHVMDLAQAHVIAMERLREQKEKSNYEVFNLGTGKGSSVLEVINSFERSTGQKLPYKIVDRREGDITAAYADTEKANKELGWKTKRHLDEALKSAWEWQKKVVKEEEEAAQ</sequence>
<dbReference type="Proteomes" id="UP000183945">
    <property type="component" value="Unassembled WGS sequence"/>
</dbReference>
<reference evidence="12" key="1">
    <citation type="submission" date="2016-11" db="EMBL/GenBank/DDBJ databases">
        <authorList>
            <person name="Varghese N."/>
            <person name="Submissions S."/>
        </authorList>
    </citation>
    <scope>NUCLEOTIDE SEQUENCE [LARGE SCALE GENOMIC DNA]</scope>
    <source>
        <strain evidence="12">DSM 24579</strain>
    </source>
</reference>
<dbReference type="InterPro" id="IPR005886">
    <property type="entry name" value="UDP_G4E"/>
</dbReference>
<dbReference type="Gene3D" id="3.90.25.10">
    <property type="entry name" value="UDP-galactose 4-epimerase, domain 1"/>
    <property type="match status" value="1"/>
</dbReference>
<dbReference type="EMBL" id="FQVT01000011">
    <property type="protein sequence ID" value="SHG41249.1"/>
    <property type="molecule type" value="Genomic_DNA"/>
</dbReference>
<dbReference type="SUPFAM" id="SSF51735">
    <property type="entry name" value="NAD(P)-binding Rossmann-fold domains"/>
    <property type="match status" value="1"/>
</dbReference>
<keyword evidence="9" id="KW-0119">Carbohydrate metabolism</keyword>
<dbReference type="PANTHER" id="PTHR43725">
    <property type="entry name" value="UDP-GLUCOSE 4-EPIMERASE"/>
    <property type="match status" value="1"/>
</dbReference>
<evidence type="ECO:0000256" key="7">
    <source>
        <dbReference type="ARBA" id="ARBA00023027"/>
    </source>
</evidence>
<dbReference type="InterPro" id="IPR016040">
    <property type="entry name" value="NAD(P)-bd_dom"/>
</dbReference>
<dbReference type="PANTHER" id="PTHR43725:SF47">
    <property type="entry name" value="UDP-GLUCOSE 4-EPIMERASE"/>
    <property type="match status" value="1"/>
</dbReference>
<evidence type="ECO:0000313" key="12">
    <source>
        <dbReference type="Proteomes" id="UP000183945"/>
    </source>
</evidence>